<dbReference type="EMBL" id="STGY01000056">
    <property type="protein sequence ID" value="THV40560.1"/>
    <property type="molecule type" value="Genomic_DNA"/>
</dbReference>
<dbReference type="RefSeq" id="WP_136535335.1">
    <property type="nucleotide sequence ID" value="NZ_STGY01000056.1"/>
</dbReference>
<sequence length="176" mass="18699">MPHIEINNRQVTIDHATTLTMAPNSQATVEGVTLRCDKHGIVNVEHCEGGSYSLHQKMGHLPAGVSVTGVVHRQAPRPPSGTPIPRQRKAGPYPPAAATPTDAGVPDLADFPAIAALDPDRLLEMIETVYAAQVALADGRADESARMVNEMAHRLGIAADISELIKRFPGLGGNHQ</sequence>
<comment type="caution">
    <text evidence="2">The sequence shown here is derived from an EMBL/GenBank/DDBJ whole genome shotgun (WGS) entry which is preliminary data.</text>
</comment>
<evidence type="ECO:0000256" key="1">
    <source>
        <dbReference type="SAM" id="MobiDB-lite"/>
    </source>
</evidence>
<evidence type="ECO:0000313" key="3">
    <source>
        <dbReference type="Proteomes" id="UP000308760"/>
    </source>
</evidence>
<proteinExistence type="predicted"/>
<evidence type="ECO:0000313" key="2">
    <source>
        <dbReference type="EMBL" id="THV40560.1"/>
    </source>
</evidence>
<feature type="region of interest" description="Disordered" evidence="1">
    <location>
        <begin position="72"/>
        <end position="102"/>
    </location>
</feature>
<keyword evidence="3" id="KW-1185">Reference proteome</keyword>
<name>A0A4S8Q8Q2_9ACTN</name>
<reference evidence="2 3" key="2">
    <citation type="submission" date="2019-05" db="EMBL/GenBank/DDBJ databases">
        <title>Glycomyces buryatensis sp. nov.</title>
        <authorList>
            <person name="Nikitina E."/>
        </authorList>
    </citation>
    <scope>NUCLEOTIDE SEQUENCE [LARGE SCALE GENOMIC DNA]</scope>
    <source>
        <strain evidence="2 3">18</strain>
    </source>
</reference>
<protein>
    <submittedName>
        <fullName evidence="2">Uncharacterized protein</fullName>
    </submittedName>
</protein>
<organism evidence="2 3">
    <name type="scientific">Glycomyces buryatensis</name>
    <dbReference type="NCBI Taxonomy" id="2570927"/>
    <lineage>
        <taxon>Bacteria</taxon>
        <taxon>Bacillati</taxon>
        <taxon>Actinomycetota</taxon>
        <taxon>Actinomycetes</taxon>
        <taxon>Glycomycetales</taxon>
        <taxon>Glycomycetaceae</taxon>
        <taxon>Glycomyces</taxon>
    </lineage>
</organism>
<reference evidence="3" key="1">
    <citation type="submission" date="2019-04" db="EMBL/GenBank/DDBJ databases">
        <title>Nocardioides xinjiangensis sp. nov.</title>
        <authorList>
            <person name="Liu S."/>
        </authorList>
    </citation>
    <scope>NUCLEOTIDE SEQUENCE [LARGE SCALE GENOMIC DNA]</scope>
    <source>
        <strain evidence="3">18</strain>
    </source>
</reference>
<dbReference type="Proteomes" id="UP000308760">
    <property type="component" value="Unassembled WGS sequence"/>
</dbReference>
<dbReference type="AlphaFoldDB" id="A0A4S8Q8Q2"/>
<gene>
    <name evidence="2" type="ORF">FAB82_14940</name>
</gene>
<accession>A0A4S8Q8Q2</accession>